<name>Q0RWL9_RHOJR</name>
<evidence type="ECO:0000256" key="1">
    <source>
        <dbReference type="SAM" id="MobiDB-lite"/>
    </source>
</evidence>
<geneLocation type="plasmid" evidence="2 3">
    <name>pRHL2</name>
</geneLocation>
<dbReference type="EMBL" id="CP000433">
    <property type="protein sequence ID" value="ABH00317.1"/>
    <property type="molecule type" value="Genomic_DNA"/>
</dbReference>
<feature type="region of interest" description="Disordered" evidence="1">
    <location>
        <begin position="176"/>
        <end position="200"/>
    </location>
</feature>
<dbReference type="AlphaFoldDB" id="Q0RWL9"/>
<sequence>MLLDQPGDRRPVFVGRQQFVSHSSVALASLKSATSRDFVLGHRRSSLSGNAHTSVLISGTLLHSAPGIGSARGFCSRSVQFAAQLPAWSTVSSAPGRSSRGIGNTVQLATFGCTDVVHACTPHGLLLAVRTTLPARCRCSSARVHCGRVGVLGGLTLMRGSSRIFYGCPGLGPSPHWSNQRHGKGGRRIGDPQRTARRRAKVGADIRDLIDVAKLGIGLEGSGLSTAHFLFRPPNRNAVPLPRCEARASLRR</sequence>
<dbReference type="Proteomes" id="UP000008710">
    <property type="component" value="Plasmid pRHL2"/>
</dbReference>
<evidence type="ECO:0000313" key="3">
    <source>
        <dbReference type="Proteomes" id="UP000008710"/>
    </source>
</evidence>
<protein>
    <submittedName>
        <fullName evidence="2">Uncharacterized protein</fullName>
    </submittedName>
</protein>
<keyword evidence="2" id="KW-0614">Plasmid</keyword>
<accession>Q0RWL9</accession>
<evidence type="ECO:0000313" key="2">
    <source>
        <dbReference type="EMBL" id="ABH00317.1"/>
    </source>
</evidence>
<organism evidence="2 3">
    <name type="scientific">Rhodococcus jostii (strain RHA1)</name>
    <dbReference type="NCBI Taxonomy" id="101510"/>
    <lineage>
        <taxon>Bacteria</taxon>
        <taxon>Bacillati</taxon>
        <taxon>Actinomycetota</taxon>
        <taxon>Actinomycetes</taxon>
        <taxon>Mycobacteriales</taxon>
        <taxon>Nocardiaceae</taxon>
        <taxon>Rhodococcus</taxon>
    </lineage>
</organism>
<proteinExistence type="predicted"/>
<dbReference type="KEGG" id="rha:RHA1_ro10124"/>
<reference evidence="3" key="1">
    <citation type="journal article" date="2006" name="Proc. Natl. Acad. Sci. U.S.A.">
        <title>The complete genome of Rhodococcus sp. RHA1 provides insights into a catabolic powerhouse.</title>
        <authorList>
            <person name="McLeod M.P."/>
            <person name="Warren R.L."/>
            <person name="Hsiao W.W.L."/>
            <person name="Araki N."/>
            <person name="Myhre M."/>
            <person name="Fernandes C."/>
            <person name="Miyazawa D."/>
            <person name="Wong W."/>
            <person name="Lillquist A.L."/>
            <person name="Wang D."/>
            <person name="Dosanjh M."/>
            <person name="Hara H."/>
            <person name="Petrescu A."/>
            <person name="Morin R.D."/>
            <person name="Yang G."/>
            <person name="Stott J.M."/>
            <person name="Schein J.E."/>
            <person name="Shin H."/>
            <person name="Smailus D."/>
            <person name="Siddiqui A.S."/>
            <person name="Marra M.A."/>
            <person name="Jones S.J.M."/>
            <person name="Holt R."/>
            <person name="Brinkman F.S.L."/>
            <person name="Miyauchi K."/>
            <person name="Fukuda M."/>
            <person name="Davies J.E."/>
            <person name="Mohn W.W."/>
            <person name="Eltis L.D."/>
        </authorList>
    </citation>
    <scope>NUCLEOTIDE SEQUENCE [LARGE SCALE GENOMIC DNA]</scope>
    <source>
        <strain evidence="3">RHA1</strain>
    </source>
</reference>
<dbReference type="HOGENOM" id="CLU_1102140_0_0_11"/>
<gene>
    <name evidence="2" type="ordered locus">RHA1_ro10124</name>
</gene>